<proteinExistence type="predicted"/>
<reference evidence="1" key="1">
    <citation type="journal article" date="2020" name="Nature">
        <title>Giant virus diversity and host interactions through global metagenomics.</title>
        <authorList>
            <person name="Schulz F."/>
            <person name="Roux S."/>
            <person name="Paez-Espino D."/>
            <person name="Jungbluth S."/>
            <person name="Walsh D.A."/>
            <person name="Denef V.J."/>
            <person name="McMahon K.D."/>
            <person name="Konstantinidis K.T."/>
            <person name="Eloe-Fadrosh E.A."/>
            <person name="Kyrpides N.C."/>
            <person name="Woyke T."/>
        </authorList>
    </citation>
    <scope>NUCLEOTIDE SEQUENCE</scope>
    <source>
        <strain evidence="1">GVMAG-M-3300024252-29</strain>
    </source>
</reference>
<name>A0A6C0IK88_9ZZZZ</name>
<accession>A0A6C0IK88</accession>
<dbReference type="EMBL" id="MN740209">
    <property type="protein sequence ID" value="QHT93604.1"/>
    <property type="molecule type" value="Genomic_DNA"/>
</dbReference>
<sequence>MGSFLSKVIDPDYIDREDKIQEFESSLNDIEKGVNIDIEENEEATWKTLENTVTVSEPTTLFELFFGVSNSEAQPVPSE</sequence>
<dbReference type="AlphaFoldDB" id="A0A6C0IK88"/>
<organism evidence="1">
    <name type="scientific">viral metagenome</name>
    <dbReference type="NCBI Taxonomy" id="1070528"/>
    <lineage>
        <taxon>unclassified sequences</taxon>
        <taxon>metagenomes</taxon>
        <taxon>organismal metagenomes</taxon>
    </lineage>
</organism>
<evidence type="ECO:0000313" key="1">
    <source>
        <dbReference type="EMBL" id="QHT93604.1"/>
    </source>
</evidence>
<protein>
    <submittedName>
        <fullName evidence="1">Uncharacterized protein</fullName>
    </submittedName>
</protein>